<comment type="caution">
    <text evidence="2">The sequence shown here is derived from an EMBL/GenBank/DDBJ whole genome shotgun (WGS) entry which is preliminary data.</text>
</comment>
<evidence type="ECO:0000256" key="1">
    <source>
        <dbReference type="SAM" id="MobiDB-lite"/>
    </source>
</evidence>
<organism evidence="2 3">
    <name type="scientific">Stylosanthes scabra</name>
    <dbReference type="NCBI Taxonomy" id="79078"/>
    <lineage>
        <taxon>Eukaryota</taxon>
        <taxon>Viridiplantae</taxon>
        <taxon>Streptophyta</taxon>
        <taxon>Embryophyta</taxon>
        <taxon>Tracheophyta</taxon>
        <taxon>Spermatophyta</taxon>
        <taxon>Magnoliopsida</taxon>
        <taxon>eudicotyledons</taxon>
        <taxon>Gunneridae</taxon>
        <taxon>Pentapetalae</taxon>
        <taxon>rosids</taxon>
        <taxon>fabids</taxon>
        <taxon>Fabales</taxon>
        <taxon>Fabaceae</taxon>
        <taxon>Papilionoideae</taxon>
        <taxon>50 kb inversion clade</taxon>
        <taxon>dalbergioids sensu lato</taxon>
        <taxon>Dalbergieae</taxon>
        <taxon>Pterocarpus clade</taxon>
        <taxon>Stylosanthes</taxon>
    </lineage>
</organism>
<feature type="region of interest" description="Disordered" evidence="1">
    <location>
        <begin position="57"/>
        <end position="76"/>
    </location>
</feature>
<dbReference type="Proteomes" id="UP001341840">
    <property type="component" value="Unassembled WGS sequence"/>
</dbReference>
<keyword evidence="3" id="KW-1185">Reference proteome</keyword>
<evidence type="ECO:0000313" key="2">
    <source>
        <dbReference type="EMBL" id="MED6177269.1"/>
    </source>
</evidence>
<proteinExistence type="predicted"/>
<protein>
    <submittedName>
        <fullName evidence="2">Uncharacterized protein</fullName>
    </submittedName>
</protein>
<evidence type="ECO:0000313" key="3">
    <source>
        <dbReference type="Proteomes" id="UP001341840"/>
    </source>
</evidence>
<gene>
    <name evidence="2" type="ORF">PIB30_096570</name>
</gene>
<feature type="non-terminal residue" evidence="2">
    <location>
        <position position="1"/>
    </location>
</feature>
<reference evidence="2 3" key="1">
    <citation type="journal article" date="2023" name="Plants (Basel)">
        <title>Bridging the Gap: Combining Genomics and Transcriptomics Approaches to Understand Stylosanthes scabra, an Orphan Legume from the Brazilian Caatinga.</title>
        <authorList>
            <person name="Ferreira-Neto J.R.C."/>
            <person name="da Silva M.D."/>
            <person name="Binneck E."/>
            <person name="de Melo N.F."/>
            <person name="da Silva R.H."/>
            <person name="de Melo A.L.T.M."/>
            <person name="Pandolfi V."/>
            <person name="Bustamante F.O."/>
            <person name="Brasileiro-Vidal A.C."/>
            <person name="Benko-Iseppon A.M."/>
        </authorList>
    </citation>
    <scope>NUCLEOTIDE SEQUENCE [LARGE SCALE GENOMIC DNA]</scope>
    <source>
        <tissue evidence="2">Leaves</tissue>
    </source>
</reference>
<accession>A0ABU6VW43</accession>
<name>A0ABU6VW43_9FABA</name>
<dbReference type="EMBL" id="JASCZI010153335">
    <property type="protein sequence ID" value="MED6177269.1"/>
    <property type="molecule type" value="Genomic_DNA"/>
</dbReference>
<sequence length="76" mass="8373">STVSDEQRSPYVEKKRSGLKISRNPQQLFKKGARDLKEKLGIGGSFAIVVKEGRRQVEVADGGGAKRSELSKSKNR</sequence>